<accession>A0ABW9JAT5</accession>
<name>A0ABW9JAT5_9SPHI</name>
<dbReference type="NCBIfam" id="NF002969">
    <property type="entry name" value="PRK03643.1"/>
    <property type="match status" value="1"/>
</dbReference>
<gene>
    <name evidence="5" type="ORF">E6A44_019015</name>
</gene>
<dbReference type="RefSeq" id="WP_138724767.1">
    <property type="nucleotide sequence ID" value="NZ_SSHJ02000010.1"/>
</dbReference>
<dbReference type="Pfam" id="PF08125">
    <property type="entry name" value="Mannitol_dh_C"/>
    <property type="match status" value="1"/>
</dbReference>
<dbReference type="InterPro" id="IPR013131">
    <property type="entry name" value="Mannitol_DH_N"/>
</dbReference>
<dbReference type="Gene3D" id="3.40.50.720">
    <property type="entry name" value="NAD(P)-binding Rossmann-like Domain"/>
    <property type="match status" value="1"/>
</dbReference>
<dbReference type="PANTHER" id="PTHR30524:SF0">
    <property type="entry name" value="ALTRONATE OXIDOREDUCTASE-RELATED"/>
    <property type="match status" value="1"/>
</dbReference>
<evidence type="ECO:0000256" key="1">
    <source>
        <dbReference type="ARBA" id="ARBA00023002"/>
    </source>
</evidence>
<dbReference type="Gene3D" id="1.10.1040.10">
    <property type="entry name" value="N-(1-d-carboxylethyl)-l-norvaline Dehydrogenase, domain 2"/>
    <property type="match status" value="1"/>
</dbReference>
<keyword evidence="2" id="KW-0520">NAD</keyword>
<reference evidence="5 6" key="1">
    <citation type="submission" date="2024-12" db="EMBL/GenBank/DDBJ databases">
        <authorList>
            <person name="Hu S."/>
        </authorList>
    </citation>
    <scope>NUCLEOTIDE SEQUENCE [LARGE SCALE GENOMIC DNA]</scope>
    <source>
        <strain evidence="5 6">THG-T11</strain>
    </source>
</reference>
<sequence>MILSKDNLKFVATDKVAVPNQQILDLPEKVLQFGTGVLLRGLPDYFIDKANREGVFNGRVAVVKSTGANTSEFDSQDALYTLCVRGIENGQPVSENIISSAISRVIAAEKDWQAILDIAKSEELQVVVSNTTEVGIQYVEESIGANPPSSFPAKLLAVLYERFKAFNGDNNKGLVVVATELIPDNGTKLGEIVLKLAHFNKLEAGFVAWLAQANTFCNSLVDRIVPGKPDAETIQALQEELGYEDSLLSMTEPYRLWAIEGGKQVADVLSFATVDQGVIIAEDIEIYRELKVRLLNGTHTLSSGIAFLLGIDTVKNAMNNELMVNYIETLMATEIAPAIPYEVDKKQSDAFANSVKDRFANPSIEHFWTSIAFQYTMKMKIRILPLLLNYYKIFNQVPAHIALGFAAYLAFSRAQREENGLYFGLDNGASYRLNDDSAPYLFDKYSRNQDGFVNEVLADETFWGADLTQLSGFIPAVKEQYQAIIEEGIEATLSKLLSAQLKEI</sequence>
<dbReference type="InterPro" id="IPR013118">
    <property type="entry name" value="Mannitol_DH_C"/>
</dbReference>
<proteinExistence type="predicted"/>
<keyword evidence="6" id="KW-1185">Reference proteome</keyword>
<keyword evidence="1" id="KW-0560">Oxidoreductase</keyword>
<dbReference type="SUPFAM" id="SSF51735">
    <property type="entry name" value="NAD(P)-binding Rossmann-fold domains"/>
    <property type="match status" value="1"/>
</dbReference>
<protein>
    <submittedName>
        <fullName evidence="5">Tagaturonate reductase</fullName>
    </submittedName>
</protein>
<dbReference type="SUPFAM" id="SSF48179">
    <property type="entry name" value="6-phosphogluconate dehydrogenase C-terminal domain-like"/>
    <property type="match status" value="1"/>
</dbReference>
<evidence type="ECO:0000259" key="4">
    <source>
        <dbReference type="Pfam" id="PF08125"/>
    </source>
</evidence>
<comment type="caution">
    <text evidence="5">The sequence shown here is derived from an EMBL/GenBank/DDBJ whole genome shotgun (WGS) entry which is preliminary data.</text>
</comment>
<dbReference type="Proteomes" id="UP001517247">
    <property type="component" value="Unassembled WGS sequence"/>
</dbReference>
<dbReference type="EMBL" id="SSHJ02000010">
    <property type="protein sequence ID" value="MFN0257683.1"/>
    <property type="molecule type" value="Genomic_DNA"/>
</dbReference>
<dbReference type="InterPro" id="IPR008927">
    <property type="entry name" value="6-PGluconate_DH-like_C_sf"/>
</dbReference>
<organism evidence="5 6">
    <name type="scientific">Pedobacter ureilyticus</name>
    <dbReference type="NCBI Taxonomy" id="1393051"/>
    <lineage>
        <taxon>Bacteria</taxon>
        <taxon>Pseudomonadati</taxon>
        <taxon>Bacteroidota</taxon>
        <taxon>Sphingobacteriia</taxon>
        <taxon>Sphingobacteriales</taxon>
        <taxon>Sphingobacteriaceae</taxon>
        <taxon>Pedobacter</taxon>
    </lineage>
</organism>
<evidence type="ECO:0000313" key="5">
    <source>
        <dbReference type="EMBL" id="MFN0257683.1"/>
    </source>
</evidence>
<dbReference type="InterPro" id="IPR036291">
    <property type="entry name" value="NAD(P)-bd_dom_sf"/>
</dbReference>
<feature type="domain" description="Mannitol dehydrogenase C-terminal" evidence="4">
    <location>
        <begin position="283"/>
        <end position="484"/>
    </location>
</feature>
<dbReference type="InterPro" id="IPR013328">
    <property type="entry name" value="6PGD_dom2"/>
</dbReference>
<evidence type="ECO:0000256" key="2">
    <source>
        <dbReference type="ARBA" id="ARBA00023027"/>
    </source>
</evidence>
<feature type="domain" description="Mannitol dehydrogenase N-terminal" evidence="3">
    <location>
        <begin position="29"/>
        <end position="266"/>
    </location>
</feature>
<dbReference type="Pfam" id="PF01232">
    <property type="entry name" value="Mannitol_dh"/>
    <property type="match status" value="1"/>
</dbReference>
<dbReference type="PANTHER" id="PTHR30524">
    <property type="entry name" value="MANNITOL-1-PHOSPHATE 5-DEHYDROGENASE"/>
    <property type="match status" value="1"/>
</dbReference>
<evidence type="ECO:0000313" key="6">
    <source>
        <dbReference type="Proteomes" id="UP001517247"/>
    </source>
</evidence>
<evidence type="ECO:0000259" key="3">
    <source>
        <dbReference type="Pfam" id="PF01232"/>
    </source>
</evidence>